<dbReference type="PANTHER" id="PTHR12532">
    <property type="entry name" value="TRANSLATIONAL ACTIVATOR OF CYTOCHROME C OXIDASE 1"/>
    <property type="match status" value="1"/>
</dbReference>
<keyword evidence="3 6" id="KW-0805">Transcription regulation</keyword>
<dbReference type="EMBL" id="CP001785">
    <property type="protein sequence ID" value="ACX52728.1"/>
    <property type="molecule type" value="Genomic_DNA"/>
</dbReference>
<name>C9R8U9_AMMDK</name>
<evidence type="ECO:0000256" key="2">
    <source>
        <dbReference type="ARBA" id="ARBA00022490"/>
    </source>
</evidence>
<dbReference type="KEGG" id="adg:Adeg_1634"/>
<dbReference type="FunFam" id="3.30.70.980:FF:000002">
    <property type="entry name" value="Probable transcriptional regulatory protein YebC"/>
    <property type="match status" value="1"/>
</dbReference>
<dbReference type="HOGENOM" id="CLU_062974_2_2_9"/>
<dbReference type="NCBIfam" id="NF009044">
    <property type="entry name" value="PRK12378.1"/>
    <property type="match status" value="1"/>
</dbReference>
<sequence length="252" mass="27827">MAGHSKWAQIKRKKAKVDAERGKIFTKLSREIMVAVRMGGGDPEANPRLRAAIDRAREANIPMENIKRAIQKALGEETGEKYEEVFYEGYGPGGVALLIRTTTNNRNRTAAEVRHVLSKFGGNLGEAGCVSWLFRSQGLITVRKDSGFSEEDLLLLAMEAGANDLQETEDTFEIITAPEDLAKVKQKLQEQGVPVESAELTLLPQTTVPLEGEEAVKVLRLVQALEDLDDVEEVYANFDIPSTLMEEVSARV</sequence>
<keyword evidence="5 6" id="KW-0804">Transcription</keyword>
<keyword evidence="4 6" id="KW-0238">DNA-binding</keyword>
<feature type="domain" description="TACO1/YebC-like N-terminal" evidence="8">
    <location>
        <begin position="5"/>
        <end position="76"/>
    </location>
</feature>
<dbReference type="GO" id="GO:0005829">
    <property type="term" value="C:cytosol"/>
    <property type="evidence" value="ECO:0007669"/>
    <property type="project" value="TreeGrafter"/>
</dbReference>
<comment type="subcellular location">
    <subcellularLocation>
        <location evidence="6">Cytoplasm</location>
    </subcellularLocation>
</comment>
<evidence type="ECO:0000256" key="3">
    <source>
        <dbReference type="ARBA" id="ARBA00023015"/>
    </source>
</evidence>
<evidence type="ECO:0000313" key="10">
    <source>
        <dbReference type="Proteomes" id="UP000002620"/>
    </source>
</evidence>
<evidence type="ECO:0000256" key="5">
    <source>
        <dbReference type="ARBA" id="ARBA00023163"/>
    </source>
</evidence>
<dbReference type="NCBIfam" id="TIGR01033">
    <property type="entry name" value="YebC/PmpR family DNA-binding transcriptional regulator"/>
    <property type="match status" value="1"/>
</dbReference>
<dbReference type="Pfam" id="PF20772">
    <property type="entry name" value="TACO1_YebC_N"/>
    <property type="match status" value="1"/>
</dbReference>
<keyword evidence="2 6" id="KW-0963">Cytoplasm</keyword>
<dbReference type="AlphaFoldDB" id="C9R8U9"/>
<dbReference type="InterPro" id="IPR049083">
    <property type="entry name" value="TACO1_YebC_N"/>
</dbReference>
<dbReference type="PANTHER" id="PTHR12532:SF6">
    <property type="entry name" value="TRANSCRIPTIONAL REGULATORY PROTEIN YEBC-RELATED"/>
    <property type="match status" value="1"/>
</dbReference>
<dbReference type="STRING" id="429009.Adeg_1634"/>
<dbReference type="Pfam" id="PF01709">
    <property type="entry name" value="Transcrip_reg"/>
    <property type="match status" value="1"/>
</dbReference>
<dbReference type="Gene3D" id="1.10.10.200">
    <property type="match status" value="1"/>
</dbReference>
<dbReference type="OrthoDB" id="9781053at2"/>
<dbReference type="NCBIfam" id="NF001030">
    <property type="entry name" value="PRK00110.1"/>
    <property type="match status" value="1"/>
</dbReference>
<dbReference type="SUPFAM" id="SSF75625">
    <property type="entry name" value="YebC-like"/>
    <property type="match status" value="1"/>
</dbReference>
<evidence type="ECO:0000259" key="7">
    <source>
        <dbReference type="Pfam" id="PF01709"/>
    </source>
</evidence>
<evidence type="ECO:0000256" key="1">
    <source>
        <dbReference type="ARBA" id="ARBA00008724"/>
    </source>
</evidence>
<protein>
    <recommendedName>
        <fullName evidence="6">Probable transcriptional regulatory protein Adeg_1634</fullName>
    </recommendedName>
</protein>
<dbReference type="InterPro" id="IPR026564">
    <property type="entry name" value="Transcrip_reg_TACO1-like_dom3"/>
</dbReference>
<dbReference type="Proteomes" id="UP000002620">
    <property type="component" value="Chromosome"/>
</dbReference>
<evidence type="ECO:0000313" key="9">
    <source>
        <dbReference type="EMBL" id="ACX52728.1"/>
    </source>
</evidence>
<evidence type="ECO:0000259" key="8">
    <source>
        <dbReference type="Pfam" id="PF20772"/>
    </source>
</evidence>
<feature type="domain" description="TACO1/YebC-like second and third" evidence="7">
    <location>
        <begin position="82"/>
        <end position="238"/>
    </location>
</feature>
<reference evidence="9 10" key="1">
    <citation type="submission" date="2009-10" db="EMBL/GenBank/DDBJ databases">
        <title>Complete sequence of chromosome of Ammonifex degensii KC4.</title>
        <authorList>
            <consortium name="US DOE Joint Genome Institute"/>
            <person name="Kerfeld C."/>
            <person name="Goodner B."/>
            <person name="Huber H."/>
            <person name="Stetter K."/>
            <person name="Lucas S."/>
            <person name="Copeland A."/>
            <person name="Lapidus A."/>
            <person name="Glavina del Rio T."/>
            <person name="Dalin E."/>
            <person name="Tice H."/>
            <person name="Bruce D."/>
            <person name="Goodwin L."/>
            <person name="Pitluck S."/>
            <person name="Saunders E."/>
            <person name="Brettin T."/>
            <person name="Detter J.C."/>
            <person name="Han C."/>
            <person name="Larimer F."/>
            <person name="Land M."/>
            <person name="Hauser L."/>
            <person name="Kyrpides N."/>
            <person name="Ovchinnikova G."/>
            <person name="Richardson P."/>
        </authorList>
    </citation>
    <scope>NUCLEOTIDE SEQUENCE [LARGE SCALE GENOMIC DNA]</scope>
    <source>
        <strain evidence="10">DSM 10501 / KC4</strain>
    </source>
</reference>
<dbReference type="GO" id="GO:0006355">
    <property type="term" value="P:regulation of DNA-templated transcription"/>
    <property type="evidence" value="ECO:0007669"/>
    <property type="project" value="UniProtKB-UniRule"/>
</dbReference>
<dbReference type="FunFam" id="1.10.10.200:FF:000002">
    <property type="entry name" value="Probable transcriptional regulatory protein CLM62_37755"/>
    <property type="match status" value="1"/>
</dbReference>
<proteinExistence type="inferred from homology"/>
<accession>C9R8U9</accession>
<dbReference type="Gene3D" id="3.30.70.980">
    <property type="match status" value="2"/>
</dbReference>
<dbReference type="GO" id="GO:0003677">
    <property type="term" value="F:DNA binding"/>
    <property type="evidence" value="ECO:0007669"/>
    <property type="project" value="UniProtKB-UniRule"/>
</dbReference>
<evidence type="ECO:0000256" key="4">
    <source>
        <dbReference type="ARBA" id="ARBA00023125"/>
    </source>
</evidence>
<dbReference type="eggNOG" id="COG0217">
    <property type="taxonomic scope" value="Bacteria"/>
</dbReference>
<dbReference type="InterPro" id="IPR017856">
    <property type="entry name" value="Integrase-like_N"/>
</dbReference>
<gene>
    <name evidence="9" type="ordered locus">Adeg_1634</name>
</gene>
<evidence type="ECO:0000256" key="6">
    <source>
        <dbReference type="HAMAP-Rule" id="MF_00693"/>
    </source>
</evidence>
<dbReference type="RefSeq" id="WP_015739605.1">
    <property type="nucleotide sequence ID" value="NC_013385.1"/>
</dbReference>
<dbReference type="HAMAP" id="MF_00693">
    <property type="entry name" value="Transcrip_reg_TACO1"/>
    <property type="match status" value="1"/>
</dbReference>
<dbReference type="InterPro" id="IPR048300">
    <property type="entry name" value="TACO1_YebC-like_2nd/3rd_dom"/>
</dbReference>
<organism evidence="9 10">
    <name type="scientific">Ammonifex degensii (strain DSM 10501 / KC4)</name>
    <dbReference type="NCBI Taxonomy" id="429009"/>
    <lineage>
        <taxon>Bacteria</taxon>
        <taxon>Bacillati</taxon>
        <taxon>Bacillota</taxon>
        <taxon>Clostridia</taxon>
        <taxon>Thermoanaerobacterales</taxon>
        <taxon>Thermoanaerobacteraceae</taxon>
        <taxon>Ammonifex</taxon>
    </lineage>
</organism>
<dbReference type="InterPro" id="IPR002876">
    <property type="entry name" value="Transcrip_reg_TACO1-like"/>
</dbReference>
<keyword evidence="10" id="KW-1185">Reference proteome</keyword>
<dbReference type="InterPro" id="IPR029072">
    <property type="entry name" value="YebC-like"/>
</dbReference>
<comment type="similarity">
    <text evidence="1 6">Belongs to the TACO1 family.</text>
</comment>